<name>A0A0F9KNK2_9ZZZZ</name>
<organism evidence="1">
    <name type="scientific">marine sediment metagenome</name>
    <dbReference type="NCBI Taxonomy" id="412755"/>
    <lineage>
        <taxon>unclassified sequences</taxon>
        <taxon>metagenomes</taxon>
        <taxon>ecological metagenomes</taxon>
    </lineage>
</organism>
<protein>
    <submittedName>
        <fullName evidence="1">Uncharacterized protein</fullName>
    </submittedName>
</protein>
<reference evidence="1" key="1">
    <citation type="journal article" date="2015" name="Nature">
        <title>Complex archaea that bridge the gap between prokaryotes and eukaryotes.</title>
        <authorList>
            <person name="Spang A."/>
            <person name="Saw J.H."/>
            <person name="Jorgensen S.L."/>
            <person name="Zaremba-Niedzwiedzka K."/>
            <person name="Martijn J."/>
            <person name="Lind A.E."/>
            <person name="van Eijk R."/>
            <person name="Schleper C."/>
            <person name="Guy L."/>
            <person name="Ettema T.J."/>
        </authorList>
    </citation>
    <scope>NUCLEOTIDE SEQUENCE</scope>
</reference>
<evidence type="ECO:0000313" key="1">
    <source>
        <dbReference type="EMBL" id="KKM83719.1"/>
    </source>
</evidence>
<comment type="caution">
    <text evidence="1">The sequence shown here is derived from an EMBL/GenBank/DDBJ whole genome shotgun (WGS) entry which is preliminary data.</text>
</comment>
<dbReference type="EMBL" id="LAZR01007671">
    <property type="protein sequence ID" value="KKM83719.1"/>
    <property type="molecule type" value="Genomic_DNA"/>
</dbReference>
<sequence>MPDLAPELEALYLLYGTSIPPLPRQPRIAQRTVRWDTTLDGYAQRAANAREYGYDGDVNALIRHAVSLFLMALAKSSGKDVSPIKFQMEVLRREREEEDYLAFVEYAQATIKEAEEQIRTMTGRRSTSLLLRGLVATIAHQVSKAVRIRMQAYLIGHGRFTKMVKELGDESLKSWLELAS</sequence>
<gene>
    <name evidence="1" type="ORF">LCGC14_1306460</name>
</gene>
<proteinExistence type="predicted"/>
<accession>A0A0F9KNK2</accession>
<dbReference type="AlphaFoldDB" id="A0A0F9KNK2"/>